<keyword evidence="1" id="KW-0732">Signal</keyword>
<gene>
    <name evidence="2" type="ORF">ACJ8NA_10420</name>
</gene>
<sequence length="151" mass="17240">MKSNRVVGMLLWMVAMNVSADVTCKCESFPFLPSPPCPKVCRTLLFEKADIGALTKSLELSNDEAQAIERYRVRFGFTDTPNQPIDRNVELTSEELADITKVKQKVVDLDRQQIKPLIKTIKPADRTVPYSEWVEQRQEFEVPIDLKNGLK</sequence>
<evidence type="ECO:0000313" key="2">
    <source>
        <dbReference type="EMBL" id="MFL8999066.1"/>
    </source>
</evidence>
<reference evidence="2 3" key="1">
    <citation type="submission" date="2024-12" db="EMBL/GenBank/DDBJ databases">
        <title>Pseudomonas species isolated from Lotus nodules promote plant growth.</title>
        <authorList>
            <person name="Yu Y.-H."/>
            <person name="Kurtenbach J."/>
            <person name="Crosbie D."/>
            <person name="Brachmann A."/>
            <person name="Marin M."/>
        </authorList>
    </citation>
    <scope>NUCLEOTIDE SEQUENCE [LARGE SCALE GENOMIC DNA]</scope>
    <source>
        <strain evidence="2 3">PLb11B</strain>
    </source>
</reference>
<name>A0ABW8W1A7_9PSED</name>
<comment type="caution">
    <text evidence="2">The sequence shown here is derived from an EMBL/GenBank/DDBJ whole genome shotgun (WGS) entry which is preliminary data.</text>
</comment>
<dbReference type="EMBL" id="JBJNUY010000004">
    <property type="protein sequence ID" value="MFL8999066.1"/>
    <property type="molecule type" value="Genomic_DNA"/>
</dbReference>
<dbReference type="RefSeq" id="WP_407801377.1">
    <property type="nucleotide sequence ID" value="NZ_JBJNUX010000012.1"/>
</dbReference>
<protein>
    <submittedName>
        <fullName evidence="2">Uncharacterized protein</fullName>
    </submittedName>
</protein>
<feature type="signal peptide" evidence="1">
    <location>
        <begin position="1"/>
        <end position="20"/>
    </location>
</feature>
<keyword evidence="3" id="KW-1185">Reference proteome</keyword>
<dbReference type="Proteomes" id="UP001628646">
    <property type="component" value="Unassembled WGS sequence"/>
</dbReference>
<organism evidence="2 3">
    <name type="scientific">Pseudomonas azerbaijanorientalis</name>
    <dbReference type="NCBI Taxonomy" id="2842350"/>
    <lineage>
        <taxon>Bacteria</taxon>
        <taxon>Pseudomonadati</taxon>
        <taxon>Pseudomonadota</taxon>
        <taxon>Gammaproteobacteria</taxon>
        <taxon>Pseudomonadales</taxon>
        <taxon>Pseudomonadaceae</taxon>
        <taxon>Pseudomonas</taxon>
    </lineage>
</organism>
<proteinExistence type="predicted"/>
<feature type="chain" id="PRO_5046520827" evidence="1">
    <location>
        <begin position="21"/>
        <end position="151"/>
    </location>
</feature>
<accession>A0ABW8W1A7</accession>
<evidence type="ECO:0000313" key="3">
    <source>
        <dbReference type="Proteomes" id="UP001628646"/>
    </source>
</evidence>
<evidence type="ECO:0000256" key="1">
    <source>
        <dbReference type="SAM" id="SignalP"/>
    </source>
</evidence>